<evidence type="ECO:0000313" key="2">
    <source>
        <dbReference type="Proteomes" id="UP000256220"/>
    </source>
</evidence>
<keyword evidence="2" id="KW-1185">Reference proteome</keyword>
<protein>
    <submittedName>
        <fullName evidence="1">Uncharacterized protein</fullName>
    </submittedName>
</protein>
<dbReference type="AlphaFoldDB" id="A0A2P2FI50"/>
<reference evidence="1 2" key="1">
    <citation type="journal article" date="2014" name="Genome Announc.">
        <title>Draft Genome Sequence of Amycolatopsis lurida NRRL 2430, Producer of the Glycopeptide Family Antibiotic Ristocetin.</title>
        <authorList>
            <person name="Kwun M.J."/>
            <person name="Hong H.J."/>
        </authorList>
    </citation>
    <scope>NUCLEOTIDE SEQUENCE [LARGE SCALE GENOMIC DNA]</scope>
    <source>
        <strain evidence="1 2">NRRL 2430</strain>
    </source>
</reference>
<sequence length="139" mass="15526">MLARYAADGIDVGRLPAGYSVVGDQILWQRQTEDGVLSTGLGTFCSLGFLCLYRATGTTGTLWFTNDRQRMHNLGNYSFNDATRSWWNNSSYDAIWYFHTSGSPNPYVCMNAGDRVRNPPASQQRQASLAYVYPNSTTC</sequence>
<proteinExistence type="predicted"/>
<evidence type="ECO:0000313" key="1">
    <source>
        <dbReference type="EMBL" id="KFU76372.1"/>
    </source>
</evidence>
<dbReference type="EMBL" id="JFBM01000045">
    <property type="protein sequence ID" value="KFU76372.1"/>
    <property type="molecule type" value="Genomic_DNA"/>
</dbReference>
<dbReference type="Pfam" id="PF03995">
    <property type="entry name" value="Inhibitor_I36"/>
    <property type="match status" value="1"/>
</dbReference>
<organism evidence="1 2">
    <name type="scientific">Amycolatopsis lurida NRRL 2430</name>
    <dbReference type="NCBI Taxonomy" id="1460371"/>
    <lineage>
        <taxon>Bacteria</taxon>
        <taxon>Bacillati</taxon>
        <taxon>Actinomycetota</taxon>
        <taxon>Actinomycetes</taxon>
        <taxon>Pseudonocardiales</taxon>
        <taxon>Pseudonocardiaceae</taxon>
        <taxon>Amycolatopsis</taxon>
    </lineage>
</organism>
<name>A0A2P2FI50_AMYLU</name>
<accession>A0A2P2FI50</accession>
<comment type="caution">
    <text evidence="1">The sequence shown here is derived from an EMBL/GenBank/DDBJ whole genome shotgun (WGS) entry which is preliminary data.</text>
</comment>
<dbReference type="Proteomes" id="UP000256220">
    <property type="component" value="Unassembled WGS sequence"/>
</dbReference>
<gene>
    <name evidence="1" type="ORF">BB31_36615</name>
</gene>